<dbReference type="EMBL" id="JAGIZQ010000002">
    <property type="protein sequence ID" value="KAH6640681.1"/>
    <property type="molecule type" value="Genomic_DNA"/>
</dbReference>
<name>A0ACB7PFT7_9PEZI</name>
<evidence type="ECO:0000313" key="1">
    <source>
        <dbReference type="EMBL" id="KAH6640681.1"/>
    </source>
</evidence>
<proteinExistence type="predicted"/>
<reference evidence="1 2" key="1">
    <citation type="journal article" date="2021" name="Nat. Commun.">
        <title>Genetic determinants of endophytism in the Arabidopsis root mycobiome.</title>
        <authorList>
            <person name="Mesny F."/>
            <person name="Miyauchi S."/>
            <person name="Thiergart T."/>
            <person name="Pickel B."/>
            <person name="Atanasova L."/>
            <person name="Karlsson M."/>
            <person name="Huettel B."/>
            <person name="Barry K.W."/>
            <person name="Haridas S."/>
            <person name="Chen C."/>
            <person name="Bauer D."/>
            <person name="Andreopoulos W."/>
            <person name="Pangilinan J."/>
            <person name="LaButti K."/>
            <person name="Riley R."/>
            <person name="Lipzen A."/>
            <person name="Clum A."/>
            <person name="Drula E."/>
            <person name="Henrissat B."/>
            <person name="Kohler A."/>
            <person name="Grigoriev I.V."/>
            <person name="Martin F.M."/>
            <person name="Hacquard S."/>
        </authorList>
    </citation>
    <scope>NUCLEOTIDE SEQUENCE [LARGE SCALE GENOMIC DNA]</scope>
    <source>
        <strain evidence="1 2">MPI-SDFR-AT-0079</strain>
    </source>
</reference>
<sequence length="335" mass="34699">MESLLSQPSNPPTKPTTPHLPPTRTLLTTLLNAIAAIPLTPSPTTQPPPTRAAPPPPPPTANQRSENKNKPPQENPLRRVPASHRHLIVTLHVLFPGLVLPALDLLERGFVARVALADCSTSSSSGGGGAGIEGGGVEGGDGGVVGEASARGGGLGKSEEGMVLAGAGGERRGGRGNAFYLVQSAAAVEAARERRRRRKHSDDGDEADGVGGMGMGSQEKGYIVRLDAWHCSCAAFAFAAVQGEITASYGRAGGEREMGFEYASAEPSGVSVEAAEWSFGGMSLDGLEAGDGEGVPVCKHLLACLLAERWDAALGQYVVERRVRKEEMAGIVADV</sequence>
<gene>
    <name evidence="1" type="ORF">F5144DRAFT_599363</name>
</gene>
<organism evidence="1 2">
    <name type="scientific">Chaetomium tenue</name>
    <dbReference type="NCBI Taxonomy" id="1854479"/>
    <lineage>
        <taxon>Eukaryota</taxon>
        <taxon>Fungi</taxon>
        <taxon>Dikarya</taxon>
        <taxon>Ascomycota</taxon>
        <taxon>Pezizomycotina</taxon>
        <taxon>Sordariomycetes</taxon>
        <taxon>Sordariomycetidae</taxon>
        <taxon>Sordariales</taxon>
        <taxon>Chaetomiaceae</taxon>
        <taxon>Chaetomium</taxon>
    </lineage>
</organism>
<protein>
    <submittedName>
        <fullName evidence="1">Uncharacterized protein</fullName>
    </submittedName>
</protein>
<dbReference type="Proteomes" id="UP000724584">
    <property type="component" value="Unassembled WGS sequence"/>
</dbReference>
<accession>A0ACB7PFT7</accession>
<comment type="caution">
    <text evidence="1">The sequence shown here is derived from an EMBL/GenBank/DDBJ whole genome shotgun (WGS) entry which is preliminary data.</text>
</comment>
<keyword evidence="2" id="KW-1185">Reference proteome</keyword>
<evidence type="ECO:0000313" key="2">
    <source>
        <dbReference type="Proteomes" id="UP000724584"/>
    </source>
</evidence>